<dbReference type="GO" id="GO:0005524">
    <property type="term" value="F:ATP binding"/>
    <property type="evidence" value="ECO:0007669"/>
    <property type="project" value="UniProtKB-KW"/>
</dbReference>
<dbReference type="Gene3D" id="3.40.50.300">
    <property type="entry name" value="P-loop containing nucleotide triphosphate hydrolases"/>
    <property type="match status" value="1"/>
</dbReference>
<dbReference type="STRING" id="1109443.G4THR6"/>
<dbReference type="SUPFAM" id="SSF53254">
    <property type="entry name" value="Phosphoglycerate mutase-like"/>
    <property type="match status" value="1"/>
</dbReference>
<feature type="region of interest" description="Disordered" evidence="3">
    <location>
        <begin position="591"/>
        <end position="654"/>
    </location>
</feature>
<keyword evidence="5" id="KW-0808">Transferase</keyword>
<reference evidence="5 6" key="1">
    <citation type="journal article" date="2011" name="PLoS Pathog.">
        <title>Endophytic Life Strategies Decoded by Genome and Transcriptome Analyses of the Mutualistic Root Symbiont Piriformospora indica.</title>
        <authorList>
            <person name="Zuccaro A."/>
            <person name="Lahrmann U."/>
            <person name="Guldener U."/>
            <person name="Langen G."/>
            <person name="Pfiffi S."/>
            <person name="Biedenkopf D."/>
            <person name="Wong P."/>
            <person name="Samans B."/>
            <person name="Grimm C."/>
            <person name="Basiewicz M."/>
            <person name="Murat C."/>
            <person name="Martin F."/>
            <person name="Kogel K.H."/>
        </authorList>
    </citation>
    <scope>NUCLEOTIDE SEQUENCE [LARGE SCALE GENOMIC DNA]</scope>
    <source>
        <strain evidence="5 6">DSM 11827</strain>
    </source>
</reference>
<dbReference type="GO" id="GO:0004331">
    <property type="term" value="F:fructose-2,6-bisphosphate 2-phosphatase activity"/>
    <property type="evidence" value="ECO:0007669"/>
    <property type="project" value="TreeGrafter"/>
</dbReference>
<evidence type="ECO:0000313" key="5">
    <source>
        <dbReference type="EMBL" id="CCA70859.1"/>
    </source>
</evidence>
<dbReference type="PRINTS" id="PR00991">
    <property type="entry name" value="6PFRUCTKNASE"/>
</dbReference>
<dbReference type="OrthoDB" id="267323at2759"/>
<keyword evidence="2" id="KW-0067">ATP-binding</keyword>
<dbReference type="InterPro" id="IPR013079">
    <property type="entry name" value="6Phosfructo_kin"/>
</dbReference>
<evidence type="ECO:0000256" key="2">
    <source>
        <dbReference type="ARBA" id="ARBA00022840"/>
    </source>
</evidence>
<organism evidence="5 6">
    <name type="scientific">Serendipita indica (strain DSM 11827)</name>
    <name type="common">Root endophyte fungus</name>
    <name type="synonym">Piriformospora indica</name>
    <dbReference type="NCBI Taxonomy" id="1109443"/>
    <lineage>
        <taxon>Eukaryota</taxon>
        <taxon>Fungi</taxon>
        <taxon>Dikarya</taxon>
        <taxon>Basidiomycota</taxon>
        <taxon>Agaricomycotina</taxon>
        <taxon>Agaricomycetes</taxon>
        <taxon>Sebacinales</taxon>
        <taxon>Serendipitaceae</taxon>
        <taxon>Serendipita</taxon>
    </lineage>
</organism>
<dbReference type="FunFam" id="3.40.50.300:FF:001280">
    <property type="entry name" value="Related to 6-phosphofructo-2-kinase"/>
    <property type="match status" value="1"/>
</dbReference>
<sequence>MAAPLYTTSSGLLWHAGKILIVVAGLPARGKTHISRSLERYLRWNGVTTEVFSLGDYRRKTLGHAKALPADYFSHGAKSEETLKIRNSVRERCERDIHDFFEHAGQVAIYDANNGTKQSRRALYDRFHSVGYHVIFLESVCNNQEIVLANIRSVKISSPDYAQWDPDEAVKDYMKRIADHERHYEPVEEMDIPWIRLFNVGEKIQINKIQGYLQSRIVFFLMNIHNRQRFIYFARSGQSLIEHSYRADSDLSPSGWDYARRLKNFMIERRYLNMEERKKNNAGIAEERNLVIWTSSRRRSHHTAWPFIKDSSAGGIDQQKSPLKNPAELDEALPRPHEAGIEVPGPVSPRPPANSSLPPTQAAYSRIKVVEKSRLCEINPGVWDGLSPDDVRTRYPLEWEDFLRDPYGHRAPRAESYHDLCIRLEPILIELEDMKDDLLIISHASVIRCLLAYLVGLPAHEVPAVDIARGDLIEVQPSAYGVKTRMFHFWSGPGRKDGEVATQSMPDPTVGILTPPVSSPPRSVLHLDRTYRSRSSSQADLGDSLSMTHADHQDETHHGENHEENVSAPIDIPKPTSETQQAAILDLGLETPNASNTHGLSKSPSIPPRKVLLAANPPEPHPQQENSVAEPESPTEASKVLPKVEPSLGADEAGQVAAKIEAADTRPTFYENVVEGATKRKKTQGPTVISTLQ</sequence>
<keyword evidence="6" id="KW-1185">Reference proteome</keyword>
<protein>
    <submittedName>
        <fullName evidence="5">Related to 6-phosphofructo-2-kinase</fullName>
    </submittedName>
</protein>
<dbReference type="Gene3D" id="3.40.50.1240">
    <property type="entry name" value="Phosphoglycerate mutase-like"/>
    <property type="match status" value="1"/>
</dbReference>
<feature type="region of interest" description="Disordered" evidence="3">
    <location>
        <begin position="337"/>
        <end position="360"/>
    </location>
</feature>
<evidence type="ECO:0000256" key="1">
    <source>
        <dbReference type="ARBA" id="ARBA00022741"/>
    </source>
</evidence>
<dbReference type="InterPro" id="IPR029033">
    <property type="entry name" value="His_PPase_superfam"/>
</dbReference>
<dbReference type="SUPFAM" id="SSF52540">
    <property type="entry name" value="P-loop containing nucleoside triphosphate hydrolases"/>
    <property type="match status" value="1"/>
</dbReference>
<comment type="caution">
    <text evidence="5">The sequence shown here is derived from an EMBL/GenBank/DDBJ whole genome shotgun (WGS) entry which is preliminary data.</text>
</comment>
<dbReference type="GO" id="GO:0006003">
    <property type="term" value="P:fructose 2,6-bisphosphate metabolic process"/>
    <property type="evidence" value="ECO:0007669"/>
    <property type="project" value="InterPro"/>
</dbReference>
<dbReference type="PANTHER" id="PTHR10606:SF39">
    <property type="entry name" value="6-PHOSPHOFRUCTO-2-KINASE_FRUCTOSE-2,6-BISPHOSPHATASE YLR345W-RELATED"/>
    <property type="match status" value="1"/>
</dbReference>
<feature type="compositionally biased region" description="Polar residues" evidence="3">
    <location>
        <begin position="592"/>
        <end position="604"/>
    </location>
</feature>
<dbReference type="Proteomes" id="UP000007148">
    <property type="component" value="Unassembled WGS sequence"/>
</dbReference>
<dbReference type="Pfam" id="PF01591">
    <property type="entry name" value="6PF2K"/>
    <property type="match status" value="1"/>
</dbReference>
<evidence type="ECO:0000313" key="6">
    <source>
        <dbReference type="Proteomes" id="UP000007148"/>
    </source>
</evidence>
<keyword evidence="1" id="KW-0547">Nucleotide-binding</keyword>
<feature type="domain" description="6-phosphofructo-2-kinase" evidence="4">
    <location>
        <begin position="14"/>
        <end position="226"/>
    </location>
</feature>
<evidence type="ECO:0000259" key="4">
    <source>
        <dbReference type="Pfam" id="PF01591"/>
    </source>
</evidence>
<evidence type="ECO:0000256" key="3">
    <source>
        <dbReference type="SAM" id="MobiDB-lite"/>
    </source>
</evidence>
<dbReference type="InterPro" id="IPR003094">
    <property type="entry name" value="6Pfruct_kin"/>
</dbReference>
<dbReference type="GO" id="GO:0005829">
    <property type="term" value="C:cytosol"/>
    <property type="evidence" value="ECO:0007669"/>
    <property type="project" value="TreeGrafter"/>
</dbReference>
<feature type="compositionally biased region" description="Basic and acidic residues" evidence="3">
    <location>
        <begin position="549"/>
        <end position="565"/>
    </location>
</feature>
<dbReference type="EMBL" id="CAFZ01000097">
    <property type="protein sequence ID" value="CCA70859.1"/>
    <property type="molecule type" value="Genomic_DNA"/>
</dbReference>
<dbReference type="GO" id="GO:0003873">
    <property type="term" value="F:6-phosphofructo-2-kinase activity"/>
    <property type="evidence" value="ECO:0007669"/>
    <property type="project" value="InterPro"/>
</dbReference>
<dbReference type="InParanoid" id="G4THR6"/>
<dbReference type="GO" id="GO:0006000">
    <property type="term" value="P:fructose metabolic process"/>
    <property type="evidence" value="ECO:0007669"/>
    <property type="project" value="InterPro"/>
</dbReference>
<dbReference type="AlphaFoldDB" id="G4THR6"/>
<dbReference type="FunCoup" id="G4THR6">
    <property type="interactions" value="184"/>
</dbReference>
<proteinExistence type="predicted"/>
<feature type="region of interest" description="Disordered" evidence="3">
    <location>
        <begin position="497"/>
        <end position="574"/>
    </location>
</feature>
<dbReference type="InterPro" id="IPR027417">
    <property type="entry name" value="P-loop_NTPase"/>
</dbReference>
<gene>
    <name evidence="5" type="ORF">PIIN_04794</name>
</gene>
<dbReference type="OMA" id="VKTHVFH"/>
<keyword evidence="5" id="KW-0418">Kinase</keyword>
<dbReference type="HOGENOM" id="CLU_006383_0_0_1"/>
<dbReference type="InterPro" id="IPR013078">
    <property type="entry name" value="His_Pase_superF_clade-1"/>
</dbReference>
<dbReference type="eggNOG" id="KOG0234">
    <property type="taxonomic scope" value="Eukaryota"/>
</dbReference>
<accession>G4THR6</accession>
<dbReference type="PANTHER" id="PTHR10606">
    <property type="entry name" value="6-PHOSPHOFRUCTO-2-KINASE/FRUCTOSE-2,6-BISPHOSPHATASE"/>
    <property type="match status" value="1"/>
</dbReference>
<name>G4THR6_SERID</name>
<dbReference type="Pfam" id="PF00300">
    <property type="entry name" value="His_Phos_1"/>
    <property type="match status" value="1"/>
</dbReference>
<dbReference type="SMART" id="SM00855">
    <property type="entry name" value="PGAM"/>
    <property type="match status" value="1"/>
</dbReference>